<comment type="similarity">
    <text evidence="1">Belongs to the YciI family.</text>
</comment>
<comment type="caution">
    <text evidence="3">The sequence shown here is derived from an EMBL/GenBank/DDBJ whole genome shotgun (WGS) entry which is preliminary data.</text>
</comment>
<organism evidence="3 4">
    <name type="scientific">Agrococcus versicolor</name>
    <dbReference type="NCBI Taxonomy" id="501482"/>
    <lineage>
        <taxon>Bacteria</taxon>
        <taxon>Bacillati</taxon>
        <taxon>Actinomycetota</taxon>
        <taxon>Actinomycetes</taxon>
        <taxon>Micrococcales</taxon>
        <taxon>Microbacteriaceae</taxon>
        <taxon>Agrococcus</taxon>
    </lineage>
</organism>
<proteinExistence type="inferred from homology"/>
<dbReference type="Pfam" id="PF03795">
    <property type="entry name" value="YCII"/>
    <property type="match status" value="1"/>
</dbReference>
<accession>A0ABN3AKJ1</accession>
<protein>
    <recommendedName>
        <fullName evidence="2">YCII-related domain-containing protein</fullName>
    </recommendedName>
</protein>
<dbReference type="InterPro" id="IPR005545">
    <property type="entry name" value="YCII"/>
</dbReference>
<gene>
    <name evidence="3" type="ORF">GCM10009846_06260</name>
</gene>
<feature type="domain" description="YCII-related" evidence="2">
    <location>
        <begin position="35"/>
        <end position="126"/>
    </location>
</feature>
<dbReference type="Gene3D" id="3.30.70.1060">
    <property type="entry name" value="Dimeric alpha+beta barrel"/>
    <property type="match status" value="1"/>
</dbReference>
<reference evidence="3 4" key="1">
    <citation type="journal article" date="2019" name="Int. J. Syst. Evol. Microbiol.">
        <title>The Global Catalogue of Microorganisms (GCM) 10K type strain sequencing project: providing services to taxonomists for standard genome sequencing and annotation.</title>
        <authorList>
            <consortium name="The Broad Institute Genomics Platform"/>
            <consortium name="The Broad Institute Genome Sequencing Center for Infectious Disease"/>
            <person name="Wu L."/>
            <person name="Ma J."/>
        </authorList>
    </citation>
    <scope>NUCLEOTIDE SEQUENCE [LARGE SCALE GENOMIC DNA]</scope>
    <source>
        <strain evidence="3 4">JCM 16026</strain>
    </source>
</reference>
<evidence type="ECO:0000259" key="2">
    <source>
        <dbReference type="Pfam" id="PF03795"/>
    </source>
</evidence>
<dbReference type="EMBL" id="BAAAQT010000005">
    <property type="protein sequence ID" value="GAA2171655.1"/>
    <property type="molecule type" value="Genomic_DNA"/>
</dbReference>
<dbReference type="InterPro" id="IPR011008">
    <property type="entry name" value="Dimeric_a/b-barrel"/>
</dbReference>
<dbReference type="Proteomes" id="UP001501599">
    <property type="component" value="Unassembled WGS sequence"/>
</dbReference>
<name>A0ABN3AKJ1_9MICO</name>
<dbReference type="RefSeq" id="WP_344340216.1">
    <property type="nucleotide sequence ID" value="NZ_BAAAQT010000005.1"/>
</dbReference>
<evidence type="ECO:0000313" key="4">
    <source>
        <dbReference type="Proteomes" id="UP001501599"/>
    </source>
</evidence>
<sequence>MTTYAYFIHEGDWDSDAYLPEEGATRDSLDADFGEHAAFAQVVERLGGTIVGGEALQSHRYGGFVRPGGEGRREEDAVFTDGANPELTEVVSGFYLVEAADDDAARRIAAHVPTAGRIEWRRVFPMG</sequence>
<dbReference type="SUPFAM" id="SSF54909">
    <property type="entry name" value="Dimeric alpha+beta barrel"/>
    <property type="match status" value="1"/>
</dbReference>
<keyword evidence="4" id="KW-1185">Reference proteome</keyword>
<evidence type="ECO:0000256" key="1">
    <source>
        <dbReference type="ARBA" id="ARBA00007689"/>
    </source>
</evidence>
<evidence type="ECO:0000313" key="3">
    <source>
        <dbReference type="EMBL" id="GAA2171655.1"/>
    </source>
</evidence>